<proteinExistence type="predicted"/>
<sequence length="73" mass="7663">QKEQNKTSSGGIVDNSFERASKGLHSLNMLGLNVAIKPEIEDFSIMTSTASSSVANSLVNHAENNLGEGNSVS</sequence>
<reference evidence="1" key="1">
    <citation type="submission" date="2014-12" db="EMBL/GenBank/DDBJ databases">
        <title>Insight into the proteome of Arion vulgaris.</title>
        <authorList>
            <person name="Aradska J."/>
            <person name="Bulat T."/>
            <person name="Smidak R."/>
            <person name="Sarate P."/>
            <person name="Gangsoo J."/>
            <person name="Sialana F."/>
            <person name="Bilban M."/>
            <person name="Lubec G."/>
        </authorList>
    </citation>
    <scope>NUCLEOTIDE SEQUENCE</scope>
    <source>
        <tissue evidence="1">Skin</tissue>
    </source>
</reference>
<evidence type="ECO:0000313" key="1">
    <source>
        <dbReference type="EMBL" id="CEK47027.1"/>
    </source>
</evidence>
<feature type="non-terminal residue" evidence="1">
    <location>
        <position position="73"/>
    </location>
</feature>
<dbReference type="AlphaFoldDB" id="A0A0B6XSN8"/>
<accession>A0A0B6XSN8</accession>
<dbReference type="EMBL" id="HACG01000162">
    <property type="protein sequence ID" value="CEK47027.1"/>
    <property type="molecule type" value="Transcribed_RNA"/>
</dbReference>
<gene>
    <name evidence="1" type="primary">ORF387</name>
</gene>
<feature type="non-terminal residue" evidence="1">
    <location>
        <position position="1"/>
    </location>
</feature>
<protein>
    <submittedName>
        <fullName evidence="1">Uncharacterized protein</fullName>
    </submittedName>
</protein>
<name>A0A0B6XSN8_9EUPU</name>
<organism evidence="1">
    <name type="scientific">Arion vulgaris</name>
    <dbReference type="NCBI Taxonomy" id="1028688"/>
    <lineage>
        <taxon>Eukaryota</taxon>
        <taxon>Metazoa</taxon>
        <taxon>Spiralia</taxon>
        <taxon>Lophotrochozoa</taxon>
        <taxon>Mollusca</taxon>
        <taxon>Gastropoda</taxon>
        <taxon>Heterobranchia</taxon>
        <taxon>Euthyneura</taxon>
        <taxon>Panpulmonata</taxon>
        <taxon>Eupulmonata</taxon>
        <taxon>Stylommatophora</taxon>
        <taxon>Helicina</taxon>
        <taxon>Arionoidea</taxon>
        <taxon>Arionidae</taxon>
        <taxon>Arion</taxon>
    </lineage>
</organism>